<keyword evidence="2" id="KW-1185">Reference proteome</keyword>
<dbReference type="AlphaFoldDB" id="A0A653I6N1"/>
<protein>
    <recommendedName>
        <fullName evidence="3">DUF1499 domain-containing protein</fullName>
    </recommendedName>
</protein>
<dbReference type="PANTHER" id="PTHR34801:SF6">
    <property type="entry name" value="SLL1620 PROTEIN"/>
    <property type="match status" value="1"/>
</dbReference>
<dbReference type="RefSeq" id="WP_029332005.1">
    <property type="nucleotide sequence ID" value="NZ_LR732311.1"/>
</dbReference>
<accession>A0A653I6N1</accession>
<dbReference type="PANTHER" id="PTHR34801">
    <property type="entry name" value="EXPRESSED PROTEIN"/>
    <property type="match status" value="1"/>
</dbReference>
<gene>
    <name evidence="1" type="ORF">EXIGUO9Y_190018</name>
</gene>
<evidence type="ECO:0000313" key="2">
    <source>
        <dbReference type="Proteomes" id="UP000439752"/>
    </source>
</evidence>
<name>A0A653I6N1_9BACL</name>
<dbReference type="Pfam" id="PF07386">
    <property type="entry name" value="DUF1499"/>
    <property type="match status" value="1"/>
</dbReference>
<dbReference type="InterPro" id="IPR010865">
    <property type="entry name" value="DUF1499"/>
</dbReference>
<dbReference type="EMBL" id="CABWKQ010000011">
    <property type="protein sequence ID" value="VWX34507.1"/>
    <property type="molecule type" value="Genomic_DNA"/>
</dbReference>
<dbReference type="PIRSF" id="PIRSF026426">
    <property type="entry name" value="DUF1499"/>
    <property type="match status" value="1"/>
</dbReference>
<organism evidence="1 2">
    <name type="scientific">Exiguobacterium oxidotolerans</name>
    <dbReference type="NCBI Taxonomy" id="223958"/>
    <lineage>
        <taxon>Bacteria</taxon>
        <taxon>Bacillati</taxon>
        <taxon>Bacillota</taxon>
        <taxon>Bacilli</taxon>
        <taxon>Bacillales</taxon>
        <taxon>Bacillales Family XII. Incertae Sedis</taxon>
        <taxon>Exiguobacterium</taxon>
    </lineage>
</organism>
<proteinExistence type="predicted"/>
<evidence type="ECO:0000313" key="1">
    <source>
        <dbReference type="EMBL" id="VWX34507.1"/>
    </source>
</evidence>
<sequence length="126" mass="14472">MALGVSNGALSPLNGKPNAVSTQTDQQALKMDPLPFKGTMKDSKFQIMRILQSLDRVKIVKETPDYIHAVFSSKFFHFKDDVEFYLDQSTHLVHFRSASRVGYSDWGVNRKRMEDIANRYQKEDSQ</sequence>
<dbReference type="Proteomes" id="UP000439752">
    <property type="component" value="Unassembled WGS sequence"/>
</dbReference>
<evidence type="ECO:0008006" key="3">
    <source>
        <dbReference type="Google" id="ProtNLM"/>
    </source>
</evidence>
<reference evidence="1 2" key="1">
    <citation type="submission" date="2019-10" db="EMBL/GenBank/DDBJ databases">
        <authorList>
            <person name="Karimi E."/>
        </authorList>
    </citation>
    <scope>NUCLEOTIDE SEQUENCE [LARGE SCALE GENOMIC DNA]</scope>
    <source>
        <strain evidence="1">Exiguobacterium sp. 9Y</strain>
    </source>
</reference>